<evidence type="ECO:0000256" key="1">
    <source>
        <dbReference type="SAM" id="MobiDB-lite"/>
    </source>
</evidence>
<dbReference type="EMBL" id="JARGEI010000007">
    <property type="protein sequence ID" value="KAJ8728697.1"/>
    <property type="molecule type" value="Genomic_DNA"/>
</dbReference>
<evidence type="ECO:0000313" key="3">
    <source>
        <dbReference type="Proteomes" id="UP001231518"/>
    </source>
</evidence>
<protein>
    <recommendedName>
        <fullName evidence="4">Regulatory protein zeste</fullName>
    </recommendedName>
</protein>
<accession>A0AAD7YTI3</accession>
<dbReference type="Proteomes" id="UP001231518">
    <property type="component" value="Chromosome 19"/>
</dbReference>
<reference evidence="2" key="1">
    <citation type="submission" date="2023-03" db="EMBL/GenBank/DDBJ databases">
        <title>Chromosome-level genomes of two armyworms, Mythimna separata and Mythimna loreyi, provide insights into the biosynthesis and reception of sex pheromones.</title>
        <authorList>
            <person name="Zhao H."/>
        </authorList>
    </citation>
    <scope>NUCLEOTIDE SEQUENCE</scope>
    <source>
        <strain evidence="2">BeijingLab</strain>
        <tissue evidence="2">Pupa</tissue>
    </source>
</reference>
<keyword evidence="3" id="KW-1185">Reference proteome</keyword>
<gene>
    <name evidence="2" type="ORF">PYW07_006393</name>
</gene>
<proteinExistence type="predicted"/>
<name>A0AAD7YTI3_MYTSE</name>
<feature type="compositionally biased region" description="Low complexity" evidence="1">
    <location>
        <begin position="98"/>
        <end position="113"/>
    </location>
</feature>
<dbReference type="AlphaFoldDB" id="A0AAD7YTI3"/>
<comment type="caution">
    <text evidence="2">The sequence shown here is derived from an EMBL/GenBank/DDBJ whole genome shotgun (WGS) entry which is preliminary data.</text>
</comment>
<organism evidence="2 3">
    <name type="scientific">Mythimna separata</name>
    <name type="common">Oriental armyworm</name>
    <name type="synonym">Pseudaletia separata</name>
    <dbReference type="NCBI Taxonomy" id="271217"/>
    <lineage>
        <taxon>Eukaryota</taxon>
        <taxon>Metazoa</taxon>
        <taxon>Ecdysozoa</taxon>
        <taxon>Arthropoda</taxon>
        <taxon>Hexapoda</taxon>
        <taxon>Insecta</taxon>
        <taxon>Pterygota</taxon>
        <taxon>Neoptera</taxon>
        <taxon>Endopterygota</taxon>
        <taxon>Lepidoptera</taxon>
        <taxon>Glossata</taxon>
        <taxon>Ditrysia</taxon>
        <taxon>Noctuoidea</taxon>
        <taxon>Noctuidae</taxon>
        <taxon>Noctuinae</taxon>
        <taxon>Hadenini</taxon>
        <taxon>Mythimna</taxon>
    </lineage>
</organism>
<sequence>MLNILFKMPARRRVSLRQMELLVEFAESNPDVALGRFSGGPQAVRVTRDVWNTLAVQLNSVAEGTTKTPDQWRRTPSVEEIEAPVDAGIAPTNPVSYPSTSTPISQPSPTQIL</sequence>
<evidence type="ECO:0008006" key="4">
    <source>
        <dbReference type="Google" id="ProtNLM"/>
    </source>
</evidence>
<evidence type="ECO:0000313" key="2">
    <source>
        <dbReference type="EMBL" id="KAJ8728697.1"/>
    </source>
</evidence>
<feature type="region of interest" description="Disordered" evidence="1">
    <location>
        <begin position="82"/>
        <end position="113"/>
    </location>
</feature>